<dbReference type="EMBL" id="VHIR01000007">
    <property type="protein sequence ID" value="TQE43609.1"/>
    <property type="molecule type" value="Genomic_DNA"/>
</dbReference>
<proteinExistence type="predicted"/>
<accession>A0A540R793</accession>
<dbReference type="RefSeq" id="WP_141628867.1">
    <property type="nucleotide sequence ID" value="NZ_VHIR01000007.1"/>
</dbReference>
<protein>
    <submittedName>
        <fullName evidence="1">Uncharacterized protein</fullName>
    </submittedName>
</protein>
<evidence type="ECO:0000313" key="1">
    <source>
        <dbReference type="EMBL" id="TQE43609.1"/>
    </source>
</evidence>
<dbReference type="AlphaFoldDB" id="A0A540R793"/>
<name>A0A540R793_9CORY</name>
<dbReference type="Proteomes" id="UP000318080">
    <property type="component" value="Unassembled WGS sequence"/>
</dbReference>
<keyword evidence="2" id="KW-1185">Reference proteome</keyword>
<reference evidence="1 2" key="1">
    <citation type="submission" date="2019-06" db="EMBL/GenBank/DDBJ databases">
        <title>Draft genome of C. phoceense Strain 272.</title>
        <authorList>
            <person name="Pacheco L.G.C."/>
            <person name="Barberis C.M."/>
            <person name="Almuzara M.N."/>
            <person name="Traglia G.M."/>
            <person name="Santos C.S."/>
            <person name="Rocha D.J.P.G."/>
            <person name="Aguiar E.R.G.R."/>
            <person name="Vay C.A."/>
        </authorList>
    </citation>
    <scope>NUCLEOTIDE SEQUENCE [LARGE SCALE GENOMIC DNA]</scope>
    <source>
        <strain evidence="1 2">272</strain>
    </source>
</reference>
<gene>
    <name evidence="1" type="ORF">EJK80_06265</name>
</gene>
<evidence type="ECO:0000313" key="2">
    <source>
        <dbReference type="Proteomes" id="UP000318080"/>
    </source>
</evidence>
<organism evidence="1 2">
    <name type="scientific">Corynebacterium phoceense</name>
    <dbReference type="NCBI Taxonomy" id="1686286"/>
    <lineage>
        <taxon>Bacteria</taxon>
        <taxon>Bacillati</taxon>
        <taxon>Actinomycetota</taxon>
        <taxon>Actinomycetes</taxon>
        <taxon>Mycobacteriales</taxon>
        <taxon>Corynebacteriaceae</taxon>
        <taxon>Corynebacterium</taxon>
    </lineage>
</organism>
<sequence length="59" mass="6515">MADLESFDLAIHKARIAKRDAADDGVAALAQAVEALARGLKEQQQQVDWLYWKFANPGC</sequence>
<comment type="caution">
    <text evidence="1">The sequence shown here is derived from an EMBL/GenBank/DDBJ whole genome shotgun (WGS) entry which is preliminary data.</text>
</comment>